<dbReference type="PROSITE" id="PS51257">
    <property type="entry name" value="PROKAR_LIPOPROTEIN"/>
    <property type="match status" value="1"/>
</dbReference>
<evidence type="ECO:0008006" key="3">
    <source>
        <dbReference type="Google" id="ProtNLM"/>
    </source>
</evidence>
<name>A0A4Y8IIA7_9BACI</name>
<organism evidence="1 2">
    <name type="scientific">Filobacillus milosensis</name>
    <dbReference type="NCBI Taxonomy" id="94137"/>
    <lineage>
        <taxon>Bacteria</taxon>
        <taxon>Bacillati</taxon>
        <taxon>Bacillota</taxon>
        <taxon>Bacilli</taxon>
        <taxon>Bacillales</taxon>
        <taxon>Bacillaceae</taxon>
        <taxon>Filobacillus</taxon>
    </lineage>
</organism>
<dbReference type="OrthoDB" id="2427943at2"/>
<dbReference type="Proteomes" id="UP000297975">
    <property type="component" value="Unassembled WGS sequence"/>
</dbReference>
<reference evidence="1 2" key="1">
    <citation type="submission" date="2019-03" db="EMBL/GenBank/DDBJ databases">
        <authorList>
            <person name="He R.-H."/>
        </authorList>
    </citation>
    <scope>NUCLEOTIDE SEQUENCE [LARGE SCALE GENOMIC DNA]</scope>
    <source>
        <strain evidence="2">SH 714</strain>
    </source>
</reference>
<dbReference type="RefSeq" id="WP_134340343.1">
    <property type="nucleotide sequence ID" value="NZ_SOPW01000010.1"/>
</dbReference>
<sequence length="238" mass="27829">MKLQKIIILLISLITVVGCTNQTVDTIEDNQPTLNQETILGDINKEIEWREDLRLVKQKEICEQKQTHCFEDRRGFLIETQLNDQQDTFFNLIKEYELPEKGSYEKEGYSKHVFYENGYAFYKDTKMLYAAPNHDINSGNPTEDQYLGIVMMWIELYGSNSPTELENNENVLSIINGLQNIREYAQNEEVISWVDNSTSILQSLKDNDQTSEEDYLQAWKELSLLSNVVRVYRYELGN</sequence>
<evidence type="ECO:0000313" key="1">
    <source>
        <dbReference type="EMBL" id="TFB19545.1"/>
    </source>
</evidence>
<dbReference type="EMBL" id="SOPW01000010">
    <property type="protein sequence ID" value="TFB19545.1"/>
    <property type="molecule type" value="Genomic_DNA"/>
</dbReference>
<protein>
    <recommendedName>
        <fullName evidence="3">Lipoprotein</fullName>
    </recommendedName>
</protein>
<proteinExistence type="predicted"/>
<comment type="caution">
    <text evidence="1">The sequence shown here is derived from an EMBL/GenBank/DDBJ whole genome shotgun (WGS) entry which is preliminary data.</text>
</comment>
<keyword evidence="2" id="KW-1185">Reference proteome</keyword>
<gene>
    <name evidence="1" type="ORF">E3U55_10305</name>
</gene>
<accession>A0A4Y8IIA7</accession>
<dbReference type="AlphaFoldDB" id="A0A4Y8IIA7"/>
<evidence type="ECO:0000313" key="2">
    <source>
        <dbReference type="Proteomes" id="UP000297975"/>
    </source>
</evidence>